<dbReference type="HOGENOM" id="CLU_490854_0_0_1"/>
<dbReference type="Proteomes" id="UP000030655">
    <property type="component" value="Unassembled WGS sequence"/>
</dbReference>
<evidence type="ECO:0008006" key="3">
    <source>
        <dbReference type="Google" id="ProtNLM"/>
    </source>
</evidence>
<reference evidence="1 2" key="2">
    <citation type="submission" date="2014-03" db="EMBL/GenBank/DDBJ databases">
        <title>The Genome Sequence of Anncaliia algerae insect isolate PRA339.</title>
        <authorList>
            <consortium name="The Broad Institute Genome Sequencing Platform"/>
            <consortium name="The Broad Institute Genome Sequencing Center for Infectious Disease"/>
            <person name="Cuomo C."/>
            <person name="Becnel J."/>
            <person name="Sanscrainte N."/>
            <person name="Walker B."/>
            <person name="Young S.K."/>
            <person name="Zeng Q."/>
            <person name="Gargeya S."/>
            <person name="Fitzgerald M."/>
            <person name="Haas B."/>
            <person name="Abouelleil A."/>
            <person name="Alvarado L."/>
            <person name="Arachchi H.M."/>
            <person name="Berlin A.M."/>
            <person name="Chapman S.B."/>
            <person name="Dewar J."/>
            <person name="Goldberg J."/>
            <person name="Griggs A."/>
            <person name="Gujja S."/>
            <person name="Hansen M."/>
            <person name="Howarth C."/>
            <person name="Imamovic A."/>
            <person name="Larimer J."/>
            <person name="McCowan C."/>
            <person name="Murphy C."/>
            <person name="Neiman D."/>
            <person name="Pearson M."/>
            <person name="Priest M."/>
            <person name="Roberts A."/>
            <person name="Saif S."/>
            <person name="Shea T."/>
            <person name="Sisk P."/>
            <person name="Sykes S."/>
            <person name="Wortman J."/>
            <person name="Nusbaum C."/>
            <person name="Birren B."/>
        </authorList>
    </citation>
    <scope>NUCLEOTIDE SEQUENCE [LARGE SCALE GENOMIC DNA]</scope>
    <source>
        <strain evidence="1 2">PRA339</strain>
    </source>
</reference>
<dbReference type="EMBL" id="KK365143">
    <property type="protein sequence ID" value="KCZ81412.1"/>
    <property type="molecule type" value="Genomic_DNA"/>
</dbReference>
<gene>
    <name evidence="1" type="ORF">H312_01167</name>
</gene>
<evidence type="ECO:0000313" key="2">
    <source>
        <dbReference type="Proteomes" id="UP000030655"/>
    </source>
</evidence>
<evidence type="ECO:0000313" key="1">
    <source>
        <dbReference type="EMBL" id="KCZ81412.1"/>
    </source>
</evidence>
<name>A0A059F2S7_9MICR</name>
<proteinExistence type="predicted"/>
<reference evidence="2" key="1">
    <citation type="submission" date="2013-02" db="EMBL/GenBank/DDBJ databases">
        <authorList>
            <consortium name="The Broad Institute Genome Sequencing Platform"/>
            <person name="Cuomo C."/>
            <person name="Becnel J."/>
            <person name="Sanscrainte N."/>
            <person name="Walker B."/>
            <person name="Young S.K."/>
            <person name="Zeng Q."/>
            <person name="Gargeya S."/>
            <person name="Fitzgerald M."/>
            <person name="Haas B."/>
            <person name="Abouelleil A."/>
            <person name="Alvarado L."/>
            <person name="Arachchi H.M."/>
            <person name="Berlin A.M."/>
            <person name="Chapman S.B."/>
            <person name="Dewar J."/>
            <person name="Goldberg J."/>
            <person name="Griggs A."/>
            <person name="Gujja S."/>
            <person name="Hansen M."/>
            <person name="Howarth C."/>
            <person name="Imamovic A."/>
            <person name="Larimer J."/>
            <person name="McCowan C."/>
            <person name="Murphy C."/>
            <person name="Neiman D."/>
            <person name="Pearson M."/>
            <person name="Priest M."/>
            <person name="Roberts A."/>
            <person name="Saif S."/>
            <person name="Shea T."/>
            <person name="Sisk P."/>
            <person name="Sykes S."/>
            <person name="Wortman J."/>
            <person name="Nusbaum C."/>
            <person name="Birren B."/>
        </authorList>
    </citation>
    <scope>NUCLEOTIDE SEQUENCE [LARGE SCALE GENOMIC DNA]</scope>
    <source>
        <strain evidence="2">PRA339</strain>
    </source>
</reference>
<dbReference type="InterPro" id="IPR016197">
    <property type="entry name" value="Chromo-like_dom_sf"/>
</dbReference>
<organism evidence="1 2">
    <name type="scientific">Anncaliia algerae PRA339</name>
    <dbReference type="NCBI Taxonomy" id="1288291"/>
    <lineage>
        <taxon>Eukaryota</taxon>
        <taxon>Fungi</taxon>
        <taxon>Fungi incertae sedis</taxon>
        <taxon>Microsporidia</taxon>
        <taxon>Tubulinosematoidea</taxon>
        <taxon>Tubulinosematidae</taxon>
        <taxon>Anncaliia</taxon>
    </lineage>
</organism>
<accession>A0A059F2S7</accession>
<dbReference type="VEuPathDB" id="MicrosporidiaDB:H312_01167"/>
<protein>
    <recommendedName>
        <fullName evidence="3">Chromo domain-containing protein</fullName>
    </recommendedName>
</protein>
<dbReference type="SUPFAM" id="SSF54160">
    <property type="entry name" value="Chromo domain-like"/>
    <property type="match status" value="1"/>
</dbReference>
<dbReference type="AlphaFoldDB" id="A0A059F2S7"/>
<dbReference type="OrthoDB" id="2197299at2759"/>
<sequence length="555" mass="65479">MKIKKIGGYKEINGKKMFLVCWEDQKWSWEEYKNINCVSLIVNFYTSLSSTFSHIEHRRKELAEKNKERDIISQLQNDRRSFSTAETSGFINNSSYDEFNKIIDKRMDNRFQRENMYSDNKNLYSGYSDRRYFESEAAKKIKFSQLEGKSIEIQKPIDLKKRMQAKAAQDLNFKEIKVFISETIQVKGLIKPVTEVFDAEFSSFSLSTIKNIMFFEVLLFSLKQKSIEPFFNLYEFQMTEPVEAFGEIYRNSIDKKQILIDNSNSKYLLFLIFEFESLGKYDINNKYNLVQIKKSNFIEEMENNNELIEVGLDEFSWKKDTLNYFTFIENNFLFNIHKIIKEKIFNFSCYSDSKNRLFKEFKNSLVLLGGKEVSLTLNNSQNIFIDKKWLNYISAIPFFFEKLEKGVDFYVVKFDIINSKYNIAINKILCGGGIITLTKKMLLSPASSGLLEIFEILRRSDSKWSLKIPTCYCEEFERMTTQVKNTLQYAGMLEILRQLQNSIEEVGTNDPTEYLKLIKSKYYNDKRFFLLVDDANFLNESFTPERALVIVKKNL</sequence>
<keyword evidence="2" id="KW-1185">Reference proteome</keyword>